<dbReference type="Gene3D" id="3.40.30.10">
    <property type="entry name" value="Glutaredoxin"/>
    <property type="match status" value="1"/>
</dbReference>
<dbReference type="GO" id="GO:0005737">
    <property type="term" value="C:cytoplasm"/>
    <property type="evidence" value="ECO:0007669"/>
    <property type="project" value="TreeGrafter"/>
</dbReference>
<evidence type="ECO:0000259" key="6">
    <source>
        <dbReference type="PROSITE" id="PS51352"/>
    </source>
</evidence>
<gene>
    <name evidence="7" type="ORF">SO802_014986</name>
</gene>
<proteinExistence type="predicted"/>
<comment type="caution">
    <text evidence="7">The sequence shown here is derived from an EMBL/GenBank/DDBJ whole genome shotgun (WGS) entry which is preliminary data.</text>
</comment>
<dbReference type="GO" id="GO:0015035">
    <property type="term" value="F:protein-disulfide reductase activity"/>
    <property type="evidence" value="ECO:0007669"/>
    <property type="project" value="InterPro"/>
</dbReference>
<keyword evidence="5" id="KW-0676">Redox-active center</keyword>
<protein>
    <recommendedName>
        <fullName evidence="6">Thioredoxin domain-containing protein</fullName>
    </recommendedName>
</protein>
<dbReference type="InterPro" id="IPR013766">
    <property type="entry name" value="Thioredoxin_domain"/>
</dbReference>
<keyword evidence="2" id="KW-0809">Transit peptide</keyword>
<evidence type="ECO:0000313" key="8">
    <source>
        <dbReference type="Proteomes" id="UP001459277"/>
    </source>
</evidence>
<dbReference type="InterPro" id="IPR036249">
    <property type="entry name" value="Thioredoxin-like_sf"/>
</dbReference>
<dbReference type="SUPFAM" id="SSF52833">
    <property type="entry name" value="Thioredoxin-like"/>
    <property type="match status" value="1"/>
</dbReference>
<evidence type="ECO:0000256" key="2">
    <source>
        <dbReference type="ARBA" id="ARBA00022946"/>
    </source>
</evidence>
<keyword evidence="3" id="KW-0249">Electron transport</keyword>
<keyword evidence="8" id="KW-1185">Reference proteome</keyword>
<dbReference type="FunFam" id="3.40.30.10:FF:000001">
    <property type="entry name" value="Thioredoxin"/>
    <property type="match status" value="1"/>
</dbReference>
<dbReference type="GO" id="GO:0008047">
    <property type="term" value="F:enzyme activator activity"/>
    <property type="evidence" value="ECO:0007669"/>
    <property type="project" value="UniProtKB-ARBA"/>
</dbReference>
<evidence type="ECO:0000256" key="3">
    <source>
        <dbReference type="ARBA" id="ARBA00022982"/>
    </source>
</evidence>
<dbReference type="PROSITE" id="PS51352">
    <property type="entry name" value="THIOREDOXIN_2"/>
    <property type="match status" value="1"/>
</dbReference>
<dbReference type="EMBL" id="JAZDWU010000005">
    <property type="protein sequence ID" value="KAL0001205.1"/>
    <property type="molecule type" value="Genomic_DNA"/>
</dbReference>
<dbReference type="PANTHER" id="PTHR45663:SF16">
    <property type="entry name" value="THIOREDOXIN M4, CHLOROPLASTIC"/>
    <property type="match status" value="1"/>
</dbReference>
<dbReference type="Pfam" id="PF00085">
    <property type="entry name" value="Thioredoxin"/>
    <property type="match status" value="1"/>
</dbReference>
<dbReference type="PROSITE" id="PS00194">
    <property type="entry name" value="THIOREDOXIN_1"/>
    <property type="match status" value="1"/>
</dbReference>
<keyword evidence="4" id="KW-1015">Disulfide bond</keyword>
<evidence type="ECO:0000256" key="1">
    <source>
        <dbReference type="ARBA" id="ARBA00022448"/>
    </source>
</evidence>
<evidence type="ECO:0000256" key="5">
    <source>
        <dbReference type="ARBA" id="ARBA00023284"/>
    </source>
</evidence>
<dbReference type="InterPro" id="IPR017937">
    <property type="entry name" value="Thioredoxin_CS"/>
</dbReference>
<dbReference type="Proteomes" id="UP001459277">
    <property type="component" value="Unassembled WGS sequence"/>
</dbReference>
<organism evidence="7 8">
    <name type="scientific">Lithocarpus litseifolius</name>
    <dbReference type="NCBI Taxonomy" id="425828"/>
    <lineage>
        <taxon>Eukaryota</taxon>
        <taxon>Viridiplantae</taxon>
        <taxon>Streptophyta</taxon>
        <taxon>Embryophyta</taxon>
        <taxon>Tracheophyta</taxon>
        <taxon>Spermatophyta</taxon>
        <taxon>Magnoliopsida</taxon>
        <taxon>eudicotyledons</taxon>
        <taxon>Gunneridae</taxon>
        <taxon>Pentapetalae</taxon>
        <taxon>rosids</taxon>
        <taxon>fabids</taxon>
        <taxon>Fagales</taxon>
        <taxon>Fagaceae</taxon>
        <taxon>Lithocarpus</taxon>
    </lineage>
</organism>
<dbReference type="PANTHER" id="PTHR45663">
    <property type="entry name" value="GEO12009P1"/>
    <property type="match status" value="1"/>
</dbReference>
<reference evidence="7 8" key="1">
    <citation type="submission" date="2024-01" db="EMBL/GenBank/DDBJ databases">
        <title>A telomere-to-telomere, gap-free genome of sweet tea (Lithocarpus litseifolius).</title>
        <authorList>
            <person name="Zhou J."/>
        </authorList>
    </citation>
    <scope>NUCLEOTIDE SEQUENCE [LARGE SCALE GENOMIC DNA]</scope>
    <source>
        <strain evidence="7">Zhou-2022a</strain>
        <tissue evidence="7">Leaf</tissue>
    </source>
</reference>
<keyword evidence="1" id="KW-0813">Transport</keyword>
<dbReference type="PRINTS" id="PR00421">
    <property type="entry name" value="THIOREDOXIN"/>
</dbReference>
<dbReference type="NCBIfam" id="TIGR01068">
    <property type="entry name" value="thioredoxin"/>
    <property type="match status" value="1"/>
</dbReference>
<dbReference type="InterPro" id="IPR005746">
    <property type="entry name" value="Thioredoxin"/>
</dbReference>
<sequence>MATVLDSLSVPRAASALPLPTRSHIAPAVSSALSSFSARRSFPLFKGLKVRPTFTARFLGPLSSRRATSARLVVCEAQDTAVEVPAITDANWQSLVLESESPVLVEFWAPWCGPCRMIHPVIDELAKQFAGKIKCYKVNTDESPSIATRYGIRSIPTVIIFKSGEKKDTVIGAVPKSTLTTSIEKFL</sequence>
<feature type="domain" description="Thioredoxin" evidence="6">
    <location>
        <begin position="75"/>
        <end position="187"/>
    </location>
</feature>
<evidence type="ECO:0000256" key="4">
    <source>
        <dbReference type="ARBA" id="ARBA00023157"/>
    </source>
</evidence>
<dbReference type="AlphaFoldDB" id="A0AAW2CVQ4"/>
<accession>A0AAW2CVQ4</accession>
<name>A0AAW2CVQ4_9ROSI</name>
<dbReference type="CDD" id="cd02947">
    <property type="entry name" value="TRX_family"/>
    <property type="match status" value="1"/>
</dbReference>
<evidence type="ECO:0000313" key="7">
    <source>
        <dbReference type="EMBL" id="KAL0001205.1"/>
    </source>
</evidence>